<evidence type="ECO:0000256" key="1">
    <source>
        <dbReference type="SAM" id="MobiDB-lite"/>
    </source>
</evidence>
<feature type="compositionally biased region" description="Basic and acidic residues" evidence="1">
    <location>
        <begin position="912"/>
        <end position="924"/>
    </location>
</feature>
<feature type="compositionally biased region" description="Basic and acidic residues" evidence="1">
    <location>
        <begin position="1"/>
        <end position="14"/>
    </location>
</feature>
<proteinExistence type="predicted"/>
<evidence type="ECO:0000313" key="3">
    <source>
        <dbReference type="Proteomes" id="UP000008281"/>
    </source>
</evidence>
<reference evidence="2" key="1">
    <citation type="submission" date="2007-07" db="EMBL/GenBank/DDBJ databases">
        <title>PCAP assembly of the Caenorhabditis remanei genome.</title>
        <authorList>
            <consortium name="The Caenorhabditis remanei Sequencing Consortium"/>
            <person name="Wilson R.K."/>
        </authorList>
    </citation>
    <scope>NUCLEOTIDE SEQUENCE [LARGE SCALE GENOMIC DNA]</scope>
    <source>
        <strain evidence="2">PB4641</strain>
    </source>
</reference>
<evidence type="ECO:0000313" key="2">
    <source>
        <dbReference type="EMBL" id="EFP00882.1"/>
    </source>
</evidence>
<feature type="compositionally biased region" description="Low complexity" evidence="1">
    <location>
        <begin position="183"/>
        <end position="205"/>
    </location>
</feature>
<dbReference type="HOGENOM" id="CLU_275600_0_0_1"/>
<organism evidence="3">
    <name type="scientific">Caenorhabditis remanei</name>
    <name type="common">Caenorhabditis vulgaris</name>
    <dbReference type="NCBI Taxonomy" id="31234"/>
    <lineage>
        <taxon>Eukaryota</taxon>
        <taxon>Metazoa</taxon>
        <taxon>Ecdysozoa</taxon>
        <taxon>Nematoda</taxon>
        <taxon>Chromadorea</taxon>
        <taxon>Rhabditida</taxon>
        <taxon>Rhabditina</taxon>
        <taxon>Rhabditomorpha</taxon>
        <taxon>Rhabditoidea</taxon>
        <taxon>Rhabditidae</taxon>
        <taxon>Peloderinae</taxon>
        <taxon>Caenorhabditis</taxon>
    </lineage>
</organism>
<name>E3NJJ5_CAERE</name>
<feature type="compositionally biased region" description="Polar residues" evidence="1">
    <location>
        <begin position="23"/>
        <end position="74"/>
    </location>
</feature>
<dbReference type="Proteomes" id="UP000008281">
    <property type="component" value="Unassembled WGS sequence"/>
</dbReference>
<dbReference type="InParanoid" id="E3NJJ5"/>
<feature type="compositionally biased region" description="Low complexity" evidence="1">
    <location>
        <begin position="158"/>
        <end position="175"/>
    </location>
</feature>
<sequence>MVEGVMRLRTDVRKRSTVKRYSATPSSSQCTSAQSNRRQSSGTGSTAPKKTRSSKNPTNSQPSTSSATSNNPKTVTKRTRSKSCNGRDRSRPQSRNPSRGSSPEPKRGRGRPRKCHSIMGSDDEDGAPVSHRTRSAANSRNVSPDPLFRSSIRAPKKVGGPSVSGRTRSSSAASRTRSRNSGRRMNSGPSSRRCSPSSIRRQIPSRSEDEWEGASVSQRTRSKSQSRQTSAASSRNASPERSSRSTIRTPRNVNGASVSGRNRSSSAASRAGSRSSSRGMDSGSSSRRSSPSPVRRQGPSTSRSASSLRERIFKKSMEEIFGKLSPDEMKSIKEDSKNSSEIDEYLKERLEKDVEIDWGFPPNMEKRFEHLSSIEAIQKEEKFLLNAGVDVEKVEKWKANKTYELESAKELRKKSEQRFGNLKNENTLFSDLRTSGKDAVKKLIMRERAPMKLEIELLVKRQQYSFLVIKDFIDSQRDKESALRVELFNKNVSKEKKKEMFVESQCSTFSDFQMKFPSVFIQPLKWAWKTVIIPTRKFKEAHAHVLTLEKEFQRKLGLGQQWEDADFKRMEQITQIKEETLKNWLEQRREQDKKDVIDPLYAKTSLYSKEEIDSGEFSEIEKRRWEVNHKDKKMYEDLYQERRERQRHEWEMEYPFYKYLGERSKFLEELVDRPRQSLDIEVELFVITVDFFRITKMEIENFLCNERKQETSFREEHYIKFQPNLGTIDMDDIWSKNPNWKEFFELTSGMGWNSNVVSFSFFSFFWKVQTFQLRIAWLEHTGALSADVPSTSQPPPNRMAHTSPSHSERAKSAEASEPSSIDMDDDLDHDYEDQDFEMDVPSSTADFDAPESFGNSNRHASEDIEARSVAPSDMMSVREQVAPCVAIELQDEEPHRQSPINGLEEDEAEIVGAHEDADVEHPEQEEQEVPQEPEDDEDHEDDDEALAEEQPPLQNGIPQISPTHSERAQSAEVSEPSTIGMDDQLDIDYDNDGQDVEMNEPSNPASPSHISPPAEFDVPDYAGSTNRHEENDEAPADVQPPHQDAPQEPLERELDEETMRLVISNSDNPIQPEPIIPFSRTYSGSYLRWKEEEVTDWMKKVLVKGGYKAFMGYNGHHLHDAIYDRETRERTGFGEAFWKMIKCHLDKVYSYDPFIPRI</sequence>
<feature type="compositionally biased region" description="Polar residues" evidence="1">
    <location>
        <begin position="244"/>
        <end position="254"/>
    </location>
</feature>
<protein>
    <submittedName>
        <fullName evidence="2">Uncharacterized protein</fullName>
    </submittedName>
</protein>
<feature type="compositionally biased region" description="Low complexity" evidence="1">
    <location>
        <begin position="255"/>
        <end position="300"/>
    </location>
</feature>
<feature type="compositionally biased region" description="Acidic residues" evidence="1">
    <location>
        <begin position="983"/>
        <end position="998"/>
    </location>
</feature>
<gene>
    <name evidence="2" type="ORF">CRE_12339</name>
</gene>
<feature type="compositionally biased region" description="Polar residues" evidence="1">
    <location>
        <begin position="1000"/>
        <end position="1009"/>
    </location>
</feature>
<keyword evidence="3" id="KW-1185">Reference proteome</keyword>
<feature type="compositionally biased region" description="Acidic residues" evidence="1">
    <location>
        <begin position="822"/>
        <end position="838"/>
    </location>
</feature>
<feature type="region of interest" description="Disordered" evidence="1">
    <location>
        <begin position="1"/>
        <end position="309"/>
    </location>
</feature>
<dbReference type="EMBL" id="DS268744">
    <property type="protein sequence ID" value="EFP00882.1"/>
    <property type="molecule type" value="Genomic_DNA"/>
</dbReference>
<feature type="compositionally biased region" description="Low complexity" evidence="1">
    <location>
        <begin position="215"/>
        <end position="237"/>
    </location>
</feature>
<dbReference type="AlphaFoldDB" id="E3NJJ5"/>
<feature type="region of interest" description="Disordered" evidence="1">
    <location>
        <begin position="889"/>
        <end position="1049"/>
    </location>
</feature>
<accession>E3NJJ5</accession>
<feature type="compositionally biased region" description="Acidic residues" evidence="1">
    <location>
        <begin position="925"/>
        <end position="947"/>
    </location>
</feature>
<feature type="region of interest" description="Disordered" evidence="1">
    <location>
        <begin position="787"/>
        <end position="874"/>
    </location>
</feature>